<accession>A0A7W8D4F8</accession>
<comment type="caution">
    <text evidence="2">The sequence shown here is derived from an EMBL/GenBank/DDBJ whole genome shotgun (WGS) entry which is preliminary data.</text>
</comment>
<dbReference type="EMBL" id="JACHHP010000001">
    <property type="protein sequence ID" value="MBB5207342.1"/>
    <property type="molecule type" value="Genomic_DNA"/>
</dbReference>
<dbReference type="AlphaFoldDB" id="A0A7W8D4F8"/>
<evidence type="ECO:0000259" key="1">
    <source>
        <dbReference type="Pfam" id="PF01593"/>
    </source>
</evidence>
<name>A0A7W8D4F8_9GAMM</name>
<dbReference type="PANTHER" id="PTHR42923:SF17">
    <property type="entry name" value="AMINE OXIDASE DOMAIN-CONTAINING PROTEIN"/>
    <property type="match status" value="1"/>
</dbReference>
<dbReference type="Gene3D" id="3.30.70.1990">
    <property type="match status" value="1"/>
</dbReference>
<dbReference type="PANTHER" id="PTHR42923">
    <property type="entry name" value="PROTOPORPHYRINOGEN OXIDASE"/>
    <property type="match status" value="1"/>
</dbReference>
<dbReference type="GO" id="GO:0016491">
    <property type="term" value="F:oxidoreductase activity"/>
    <property type="evidence" value="ECO:0007669"/>
    <property type="project" value="InterPro"/>
</dbReference>
<sequence length="414" mass="46002">MRIAVVGSGIAGLGAAWLLSRQHEVVLFESQSRLGGHTHTHRVERESGTYAVDSGFIVFNPQNYPLLTRLFAQLGVRSQPTTMSFSVHNARSGLEYNAGTLGGLFCQKRNLVSPAFWRMLRDLTRFYREAPTLLEADDDGPTLGDYLEAGHYSPMFVHDHLVPMASALWSSPSAAILQFPARYLVQFMANHHMLQTGGRPQWRVVCGGSSSYVRALAATWRVQVRLDDAVHAVRRVDRGVALRSGGGIETFDHVVLACHSDQALALLDDASDAERDVLGAMTYQSNATVLHTDARLLPRNRRAWAAWNAHVPARAEDRCTVSYCMNLLQSIDAPDAFVVTLNRSADIDPDRVIARMDYTHPVYTQRSVRAQRRRDEIDGVNGVSYCGAYWGWGFHEDGLRSAVHSAARLGVTWQ</sequence>
<dbReference type="InterPro" id="IPR050464">
    <property type="entry name" value="Zeta_carotene_desat/Oxidored"/>
</dbReference>
<proteinExistence type="predicted"/>
<reference evidence="2 3" key="1">
    <citation type="submission" date="2020-08" db="EMBL/GenBank/DDBJ databases">
        <title>Genomic Encyclopedia of Type Strains, Phase IV (KMG-IV): sequencing the most valuable type-strain genomes for metagenomic binning, comparative biology and taxonomic classification.</title>
        <authorList>
            <person name="Goeker M."/>
        </authorList>
    </citation>
    <scope>NUCLEOTIDE SEQUENCE [LARGE SCALE GENOMIC DNA]</scope>
    <source>
        <strain evidence="2 3">DSM 24163</strain>
    </source>
</reference>
<dbReference type="SUPFAM" id="SSF51905">
    <property type="entry name" value="FAD/NAD(P)-binding domain"/>
    <property type="match status" value="1"/>
</dbReference>
<protein>
    <recommendedName>
        <fullName evidence="1">Amine oxidase domain-containing protein</fullName>
    </recommendedName>
</protein>
<dbReference type="InterPro" id="IPR036188">
    <property type="entry name" value="FAD/NAD-bd_sf"/>
</dbReference>
<keyword evidence="3" id="KW-1185">Reference proteome</keyword>
<evidence type="ECO:0000313" key="2">
    <source>
        <dbReference type="EMBL" id="MBB5207342.1"/>
    </source>
</evidence>
<gene>
    <name evidence="2" type="ORF">HNQ52_000858</name>
</gene>
<dbReference type="Gene3D" id="1.10.405.20">
    <property type="match status" value="1"/>
</dbReference>
<dbReference type="RefSeq" id="WP_183959854.1">
    <property type="nucleotide sequence ID" value="NZ_JACHHP010000001.1"/>
</dbReference>
<organism evidence="2 3">
    <name type="scientific">Chiayiivirga flava</name>
    <dbReference type="NCBI Taxonomy" id="659595"/>
    <lineage>
        <taxon>Bacteria</taxon>
        <taxon>Pseudomonadati</taxon>
        <taxon>Pseudomonadota</taxon>
        <taxon>Gammaproteobacteria</taxon>
        <taxon>Lysobacterales</taxon>
        <taxon>Lysobacteraceae</taxon>
        <taxon>Chiayiivirga</taxon>
    </lineage>
</organism>
<dbReference type="Proteomes" id="UP000521199">
    <property type="component" value="Unassembled WGS sequence"/>
</dbReference>
<dbReference type="Pfam" id="PF01593">
    <property type="entry name" value="Amino_oxidase"/>
    <property type="match status" value="1"/>
</dbReference>
<evidence type="ECO:0000313" key="3">
    <source>
        <dbReference type="Proteomes" id="UP000521199"/>
    </source>
</evidence>
<feature type="domain" description="Amine oxidase" evidence="1">
    <location>
        <begin position="10"/>
        <end position="264"/>
    </location>
</feature>
<dbReference type="Gene3D" id="3.50.50.60">
    <property type="entry name" value="FAD/NAD(P)-binding domain"/>
    <property type="match status" value="1"/>
</dbReference>
<dbReference type="InterPro" id="IPR002937">
    <property type="entry name" value="Amino_oxidase"/>
</dbReference>